<protein>
    <recommendedName>
        <fullName evidence="3">DUF1993 domain-containing protein</fullName>
    </recommendedName>
</protein>
<evidence type="ECO:0000313" key="1">
    <source>
        <dbReference type="EMBL" id="KAB2568582.1"/>
    </source>
</evidence>
<comment type="caution">
    <text evidence="1">The sequence shown here is derived from an EMBL/GenBank/DDBJ whole genome shotgun (WGS) entry which is preliminary data.</text>
</comment>
<keyword evidence="2" id="KW-1185">Reference proteome</keyword>
<dbReference type="Gene3D" id="1.20.120.450">
    <property type="entry name" value="dinb family like domain"/>
    <property type="match status" value="1"/>
</dbReference>
<dbReference type="Pfam" id="PF09351">
    <property type="entry name" value="DUF1993"/>
    <property type="match status" value="1"/>
</dbReference>
<dbReference type="SUPFAM" id="SSF109854">
    <property type="entry name" value="DinB/YfiT-like putative metalloenzymes"/>
    <property type="match status" value="1"/>
</dbReference>
<dbReference type="PANTHER" id="PTHR36922">
    <property type="entry name" value="BLL2446 PROTEIN"/>
    <property type="match status" value="1"/>
</dbReference>
<dbReference type="EMBL" id="VCHE01000348">
    <property type="protein sequence ID" value="KAB2568582.1"/>
    <property type="molecule type" value="Genomic_DNA"/>
</dbReference>
<sequence length="189" mass="21220">MSISLYDITVPVLIRSLKNTDAWLQKAEAWANENGKSEDELLSGRLAPDMRDFVYQILALCAIARYSVLRKGWVYTSATTFPPEQGRTFKELRAMIADVLKFIEEVKREDVDGQEGREYTFWTGGEQGVGYEFGFENGIKFLNQFAFPNFWFHTTTAYAILRMKGVQLGKADFLAGGGAFDSTKAPSAA</sequence>
<gene>
    <name evidence="1" type="ORF">DBV05_g12738</name>
</gene>
<evidence type="ECO:0008006" key="3">
    <source>
        <dbReference type="Google" id="ProtNLM"/>
    </source>
</evidence>
<dbReference type="AlphaFoldDB" id="A0A5N5CTD9"/>
<reference evidence="1 2" key="1">
    <citation type="journal article" date="2019" name="Sci. Rep.">
        <title>A multi-omics analysis of the grapevine pathogen Lasiodiplodia theobromae reveals that temperature affects the expression of virulence- and pathogenicity-related genes.</title>
        <authorList>
            <person name="Felix C."/>
            <person name="Meneses R."/>
            <person name="Goncalves M.F.M."/>
            <person name="Tilleman L."/>
            <person name="Duarte A.S."/>
            <person name="Jorrin-Novo J.V."/>
            <person name="Van de Peer Y."/>
            <person name="Deforce D."/>
            <person name="Van Nieuwerburgh F."/>
            <person name="Esteves A.C."/>
            <person name="Alves A."/>
        </authorList>
    </citation>
    <scope>NUCLEOTIDE SEQUENCE [LARGE SCALE GENOMIC DNA]</scope>
    <source>
        <strain evidence="1 2">LA-SOL3</strain>
    </source>
</reference>
<dbReference type="Proteomes" id="UP000325902">
    <property type="component" value="Unassembled WGS sequence"/>
</dbReference>
<dbReference type="OrthoDB" id="3724345at2759"/>
<name>A0A5N5CTD9_9PEZI</name>
<organism evidence="1 2">
    <name type="scientific">Lasiodiplodia theobromae</name>
    <dbReference type="NCBI Taxonomy" id="45133"/>
    <lineage>
        <taxon>Eukaryota</taxon>
        <taxon>Fungi</taxon>
        <taxon>Dikarya</taxon>
        <taxon>Ascomycota</taxon>
        <taxon>Pezizomycotina</taxon>
        <taxon>Dothideomycetes</taxon>
        <taxon>Dothideomycetes incertae sedis</taxon>
        <taxon>Botryosphaeriales</taxon>
        <taxon>Botryosphaeriaceae</taxon>
        <taxon>Lasiodiplodia</taxon>
    </lineage>
</organism>
<evidence type="ECO:0000313" key="2">
    <source>
        <dbReference type="Proteomes" id="UP000325902"/>
    </source>
</evidence>
<dbReference type="PANTHER" id="PTHR36922:SF1">
    <property type="entry name" value="DUF1993 DOMAIN-CONTAINING PROTEIN"/>
    <property type="match status" value="1"/>
</dbReference>
<dbReference type="InterPro" id="IPR018531">
    <property type="entry name" value="DUF1993"/>
</dbReference>
<proteinExistence type="predicted"/>
<dbReference type="InterPro" id="IPR034660">
    <property type="entry name" value="DinB/YfiT-like"/>
</dbReference>
<accession>A0A5N5CTD9</accession>